<keyword evidence="4" id="KW-1185">Reference proteome</keyword>
<evidence type="ECO:0000256" key="1">
    <source>
        <dbReference type="SAM" id="SignalP"/>
    </source>
</evidence>
<protein>
    <submittedName>
        <fullName evidence="3">Redoxin family protein</fullName>
    </submittedName>
</protein>
<dbReference type="InterPro" id="IPR036249">
    <property type="entry name" value="Thioredoxin-like_sf"/>
</dbReference>
<dbReference type="InterPro" id="IPR013740">
    <property type="entry name" value="Redoxin"/>
</dbReference>
<dbReference type="Pfam" id="PF08534">
    <property type="entry name" value="Redoxin"/>
    <property type="match status" value="1"/>
</dbReference>
<accession>A0ABW2YBD3</accession>
<name>A0ABW2YBD3_9GAMM</name>
<evidence type="ECO:0000259" key="2">
    <source>
        <dbReference type="Pfam" id="PF08534"/>
    </source>
</evidence>
<evidence type="ECO:0000313" key="3">
    <source>
        <dbReference type="EMBL" id="MFD0725478.1"/>
    </source>
</evidence>
<feature type="signal peptide" evidence="1">
    <location>
        <begin position="1"/>
        <end position="32"/>
    </location>
</feature>
<gene>
    <name evidence="3" type="ORF">ACFQ0E_07675</name>
</gene>
<dbReference type="Proteomes" id="UP001597110">
    <property type="component" value="Unassembled WGS sequence"/>
</dbReference>
<comment type="caution">
    <text evidence="3">The sequence shown here is derived from an EMBL/GenBank/DDBJ whole genome shotgun (WGS) entry which is preliminary data.</text>
</comment>
<dbReference type="SUPFAM" id="SSF52833">
    <property type="entry name" value="Thioredoxin-like"/>
    <property type="match status" value="1"/>
</dbReference>
<keyword evidence="1" id="KW-0732">Signal</keyword>
<evidence type="ECO:0000313" key="4">
    <source>
        <dbReference type="Proteomes" id="UP001597110"/>
    </source>
</evidence>
<dbReference type="Gene3D" id="3.40.30.10">
    <property type="entry name" value="Glutaredoxin"/>
    <property type="match status" value="1"/>
</dbReference>
<reference evidence="4" key="1">
    <citation type="journal article" date="2019" name="Int. J. Syst. Evol. Microbiol.">
        <title>The Global Catalogue of Microorganisms (GCM) 10K type strain sequencing project: providing services to taxonomists for standard genome sequencing and annotation.</title>
        <authorList>
            <consortium name="The Broad Institute Genomics Platform"/>
            <consortium name="The Broad Institute Genome Sequencing Center for Infectious Disease"/>
            <person name="Wu L."/>
            <person name="Ma J."/>
        </authorList>
    </citation>
    <scope>NUCLEOTIDE SEQUENCE [LARGE SCALE GENOMIC DNA]</scope>
    <source>
        <strain evidence="4">CCUG 55585</strain>
    </source>
</reference>
<feature type="chain" id="PRO_5047108293" evidence="1">
    <location>
        <begin position="33"/>
        <end position="392"/>
    </location>
</feature>
<sequence length="392" mass="41903">MIRAASKPFRAPRVLLPASLLLLAILPGVASAAPGAVGERVPASLFCEDPSQTEDWGDAPRLIALMPAHSEYGSMLRLAFGAYFRRGHALPQSIPHEGFPRTIFVTGAAAAEDDGFPMLMGDHCAPARSPEALARIAEATGVSLPKADRTDATVLLIDKDGIVRWRDDGFRAQGEHLKPLEAAVKSVLGVADTLAAAPAEDPPEVGDVAPDFAIDMPQISPWAAARAGRSHAPVEDTRLSALRGKVVVLSFYPAAFSGTLPLIEGDAEEIALAARDRERRRMMSCAIQLDELDLLAPDYALLGDVVKLAITASTPELLDAWRRTLRTKDLHYVNDADYGIARRYGSYDAKAGYNQRKVFVIDGAGRVAYVDDDYEPGDAGALAAAVVKAAKE</sequence>
<dbReference type="RefSeq" id="WP_386823094.1">
    <property type="nucleotide sequence ID" value="NZ_JBHTIF010000001.1"/>
</dbReference>
<organism evidence="3 4">
    <name type="scientific">Lysobacter brunescens</name>
    <dbReference type="NCBI Taxonomy" id="262323"/>
    <lineage>
        <taxon>Bacteria</taxon>
        <taxon>Pseudomonadati</taxon>
        <taxon>Pseudomonadota</taxon>
        <taxon>Gammaproteobacteria</taxon>
        <taxon>Lysobacterales</taxon>
        <taxon>Lysobacteraceae</taxon>
        <taxon>Lysobacter</taxon>
    </lineage>
</organism>
<feature type="domain" description="Redoxin" evidence="2">
    <location>
        <begin position="205"/>
        <end position="377"/>
    </location>
</feature>
<dbReference type="EMBL" id="JBHTIF010000001">
    <property type="protein sequence ID" value="MFD0725478.1"/>
    <property type="molecule type" value="Genomic_DNA"/>
</dbReference>
<proteinExistence type="predicted"/>